<evidence type="ECO:0000313" key="2">
    <source>
        <dbReference type="Proteomes" id="UP001439875"/>
    </source>
</evidence>
<gene>
    <name evidence="1" type="ORF">WMO40_00520</name>
</gene>
<organism evidence="1 2">
    <name type="scientific">Robertmurraya yapensis</name>
    <name type="common">ex Hitch et al 2024</name>
    <dbReference type="NCBI Taxonomy" id="3133160"/>
    <lineage>
        <taxon>Bacteria</taxon>
        <taxon>Bacillati</taxon>
        <taxon>Bacillota</taxon>
        <taxon>Bacilli</taxon>
        <taxon>Bacillales</taxon>
        <taxon>Bacillaceae</taxon>
        <taxon>Robertmurraya</taxon>
    </lineage>
</organism>
<proteinExistence type="predicted"/>
<name>A0ACC6S577_9BACI</name>
<dbReference type="Proteomes" id="UP001439875">
    <property type="component" value="Unassembled WGS sequence"/>
</dbReference>
<evidence type="ECO:0000313" key="1">
    <source>
        <dbReference type="EMBL" id="MEQ2525166.1"/>
    </source>
</evidence>
<sequence length="274" mass="32368">MELKLRLKELQEKELSCLSNRELEELIENMLENIGAIDPELRDHLIYPTFIRFIDEGMLSEDNRLYLFNTCLDDHHLFYKIGEINTDSVFTRSFSSLVLTGLLSYDRQVGQFSKDYIDLSFKKAIDYLSLELDTRGYVEEKGWAHSIAHGADLLVSIVKHPLFNKGQFHEVLEVLENCLFKDATYIDDEDERLIFVLEALHETNIDEKMLEDWIIQIFNGLESIYENEGFSNNYFRKKFNITNFLKTLYFRIGFKRVQEMIKESLNTLHQKVYS</sequence>
<dbReference type="EMBL" id="JBBMEW010000001">
    <property type="protein sequence ID" value="MEQ2525166.1"/>
    <property type="molecule type" value="Genomic_DNA"/>
</dbReference>
<comment type="caution">
    <text evidence="1">The sequence shown here is derived from an EMBL/GenBank/DDBJ whole genome shotgun (WGS) entry which is preliminary data.</text>
</comment>
<reference evidence="1" key="1">
    <citation type="submission" date="2024-03" db="EMBL/GenBank/DDBJ databases">
        <title>Human intestinal bacterial collection.</title>
        <authorList>
            <person name="Pauvert C."/>
            <person name="Hitch T.C.A."/>
            <person name="Clavel T."/>
        </authorList>
    </citation>
    <scope>NUCLEOTIDE SEQUENCE</scope>
    <source>
        <strain evidence="1">CLA-AA-H227</strain>
    </source>
</reference>
<keyword evidence="2" id="KW-1185">Reference proteome</keyword>
<protein>
    <submittedName>
        <fullName evidence="1">DUF2785 domain-containing protein</fullName>
    </submittedName>
</protein>
<accession>A0ACC6S577</accession>